<protein>
    <submittedName>
        <fullName evidence="3">Uncharacterized protein</fullName>
    </submittedName>
</protein>
<evidence type="ECO:0000256" key="2">
    <source>
        <dbReference type="SAM" id="SignalP"/>
    </source>
</evidence>
<reference evidence="3 4" key="1">
    <citation type="submission" date="2020-08" db="EMBL/GenBank/DDBJ databases">
        <title>Genomic Encyclopedia of Type Strains, Phase IV (KMG-IV): sequencing the most valuable type-strain genomes for metagenomic binning, comparative biology and taxonomic classification.</title>
        <authorList>
            <person name="Goeker M."/>
        </authorList>
    </citation>
    <scope>NUCLEOTIDE SEQUENCE [LARGE SCALE GENOMIC DNA]</scope>
    <source>
        <strain evidence="3 4">DSM 28570</strain>
    </source>
</reference>
<evidence type="ECO:0000256" key="1">
    <source>
        <dbReference type="SAM" id="Phobius"/>
    </source>
</evidence>
<gene>
    <name evidence="3" type="ORF">HNQ81_001509</name>
</gene>
<accession>A0A840UQ61</accession>
<dbReference type="AlphaFoldDB" id="A0A840UQ61"/>
<comment type="caution">
    <text evidence="3">The sequence shown here is derived from an EMBL/GenBank/DDBJ whole genome shotgun (WGS) entry which is preliminary data.</text>
</comment>
<keyword evidence="1" id="KW-0812">Transmembrane</keyword>
<feature type="signal peptide" evidence="2">
    <location>
        <begin position="1"/>
        <end position="22"/>
    </location>
</feature>
<evidence type="ECO:0000313" key="3">
    <source>
        <dbReference type="EMBL" id="MBB5347785.1"/>
    </source>
</evidence>
<sequence length="135" mass="15208">MKKLSAFICLVSLLLVSAPAFARGGGYYPRGGGGYYHYPPPRYYSHHGHHDGDIIAGVAFGLLTGAIIGQAFAPPPAPVYTPRYYYAPPVVVEQQRICVEERVVSGEWQQNPYDGTRYWVSFPYPMKRRYEVPCY</sequence>
<dbReference type="EMBL" id="JACHEO010000006">
    <property type="protein sequence ID" value="MBB5347785.1"/>
    <property type="molecule type" value="Genomic_DNA"/>
</dbReference>
<keyword evidence="1" id="KW-1133">Transmembrane helix</keyword>
<proteinExistence type="predicted"/>
<evidence type="ECO:0000313" key="4">
    <source>
        <dbReference type="Proteomes" id="UP000539642"/>
    </source>
</evidence>
<keyword evidence="1" id="KW-0472">Membrane</keyword>
<name>A0A840UQ61_9BACT</name>
<dbReference type="Proteomes" id="UP000539642">
    <property type="component" value="Unassembled WGS sequence"/>
</dbReference>
<feature type="transmembrane region" description="Helical" evidence="1">
    <location>
        <begin position="54"/>
        <end position="73"/>
    </location>
</feature>
<dbReference type="RefSeq" id="WP_183349857.1">
    <property type="nucleotide sequence ID" value="NZ_JACHEO010000006.1"/>
</dbReference>
<keyword evidence="4" id="KW-1185">Reference proteome</keyword>
<keyword evidence="2" id="KW-0732">Signal</keyword>
<organism evidence="3 4">
    <name type="scientific">Desulfoprunum benzoelyticum</name>
    <dbReference type="NCBI Taxonomy" id="1506996"/>
    <lineage>
        <taxon>Bacteria</taxon>
        <taxon>Pseudomonadati</taxon>
        <taxon>Thermodesulfobacteriota</taxon>
        <taxon>Desulfobulbia</taxon>
        <taxon>Desulfobulbales</taxon>
        <taxon>Desulfobulbaceae</taxon>
        <taxon>Desulfoprunum</taxon>
    </lineage>
</organism>
<feature type="chain" id="PRO_5032928569" evidence="2">
    <location>
        <begin position="23"/>
        <end position="135"/>
    </location>
</feature>